<dbReference type="SUPFAM" id="SSF52047">
    <property type="entry name" value="RNI-like"/>
    <property type="match status" value="1"/>
</dbReference>
<name>A0A3F3PH97_9EURO</name>
<dbReference type="AlphaFoldDB" id="A0A3F3PH97"/>
<accession>A0A3F3PH97</accession>
<evidence type="ECO:0008006" key="4">
    <source>
        <dbReference type="Google" id="ProtNLM"/>
    </source>
</evidence>
<keyword evidence="3" id="KW-1185">Reference proteome</keyword>
<sequence length="411" mass="46044">MSAMLALPCEIIALIIGQLTGRDLWNIYDCCHHLRACAARLLFRKATVRFDESTPILLNGRYFRSPRGGLLQTLSRWSHHVQTLDIWGDEAAIPGEFLDALRGLHRLQTVRQVGDDCSISYPPALSSLQQLLRQLSCQPTVRTLGVDFMSPRTWQPQVTFEHLRDLQLSCIEHEPGLCALPSLPALERLSLNFCCYCLECPKTGSGPCTLLLFEQLPRLVSLSISGARKGSVVCRGRASQLRRLEITFSSEVDWETLRLTLGCDLEEVIIADCDFVVGWPEPLQRWPRLQRLHIYDSNSAVTLLDQVQIPPDTEVHVRIHPADVQDSSQWSMILHALHTVPVTVSFSSHPDLSYPYLSRLRQLTALGTVQIDKADCSWFTACLRELEPAGDCTADLQLTDLDHVGQIMGGG</sequence>
<dbReference type="InterPro" id="IPR032675">
    <property type="entry name" value="LRR_dom_sf"/>
</dbReference>
<keyword evidence="1" id="KW-0732">Signal</keyword>
<evidence type="ECO:0000313" key="3">
    <source>
        <dbReference type="Proteomes" id="UP000253729"/>
    </source>
</evidence>
<dbReference type="Gene3D" id="3.80.10.10">
    <property type="entry name" value="Ribonuclease Inhibitor"/>
    <property type="match status" value="1"/>
</dbReference>
<feature type="chain" id="PRO_5017612111" description="F-box domain-containing protein" evidence="1">
    <location>
        <begin position="22"/>
        <end position="411"/>
    </location>
</feature>
<evidence type="ECO:0000313" key="2">
    <source>
        <dbReference type="EMBL" id="RDH26227.1"/>
    </source>
</evidence>
<dbReference type="EMBL" id="KZ852206">
    <property type="protein sequence ID" value="RDH26227.1"/>
    <property type="molecule type" value="Genomic_DNA"/>
</dbReference>
<proteinExistence type="predicted"/>
<organism evidence="2 3">
    <name type="scientific">Aspergillus welwitschiae</name>
    <dbReference type="NCBI Taxonomy" id="1341132"/>
    <lineage>
        <taxon>Eukaryota</taxon>
        <taxon>Fungi</taxon>
        <taxon>Dikarya</taxon>
        <taxon>Ascomycota</taxon>
        <taxon>Pezizomycotina</taxon>
        <taxon>Eurotiomycetes</taxon>
        <taxon>Eurotiomycetidae</taxon>
        <taxon>Eurotiales</taxon>
        <taxon>Aspergillaceae</taxon>
        <taxon>Aspergillus</taxon>
        <taxon>Aspergillus subgen. Circumdati</taxon>
    </lineage>
</organism>
<protein>
    <recommendedName>
        <fullName evidence="4">F-box domain-containing protein</fullName>
    </recommendedName>
</protein>
<gene>
    <name evidence="2" type="ORF">BDQ94DRAFT_164657</name>
</gene>
<dbReference type="Proteomes" id="UP000253729">
    <property type="component" value="Unassembled WGS sequence"/>
</dbReference>
<reference evidence="2 3" key="1">
    <citation type="submission" date="2018-07" db="EMBL/GenBank/DDBJ databases">
        <title>The genomes of Aspergillus section Nigri reveals drivers in fungal speciation.</title>
        <authorList>
            <consortium name="DOE Joint Genome Institute"/>
            <person name="Vesth T.C."/>
            <person name="Nybo J."/>
            <person name="Theobald S."/>
            <person name="Brandl J."/>
            <person name="Frisvad J.C."/>
            <person name="Nielsen K.F."/>
            <person name="Lyhne E.K."/>
            <person name="Kogle M.E."/>
            <person name="Kuo A."/>
            <person name="Riley R."/>
            <person name="Clum A."/>
            <person name="Nolan M."/>
            <person name="Lipzen A."/>
            <person name="Salamov A."/>
            <person name="Henrissat B."/>
            <person name="Wiebenga A."/>
            <person name="De vries R.P."/>
            <person name="Grigoriev I.V."/>
            <person name="Mortensen U.H."/>
            <person name="Andersen M.R."/>
            <person name="Baker S.E."/>
        </authorList>
    </citation>
    <scope>NUCLEOTIDE SEQUENCE [LARGE SCALE GENOMIC DNA]</scope>
    <source>
        <strain evidence="2 3">CBS 139.54b</strain>
    </source>
</reference>
<dbReference type="GeneID" id="38138445"/>
<dbReference type="RefSeq" id="XP_026619249.1">
    <property type="nucleotide sequence ID" value="XM_026770089.1"/>
</dbReference>
<evidence type="ECO:0000256" key="1">
    <source>
        <dbReference type="SAM" id="SignalP"/>
    </source>
</evidence>
<feature type="signal peptide" evidence="1">
    <location>
        <begin position="1"/>
        <end position="21"/>
    </location>
</feature>